<protein>
    <submittedName>
        <fullName evidence="1">Uncharacterized protein</fullName>
    </submittedName>
</protein>
<dbReference type="EMBL" id="JAAALK010000289">
    <property type="protein sequence ID" value="KAG8048746.1"/>
    <property type="molecule type" value="Genomic_DNA"/>
</dbReference>
<reference evidence="1" key="2">
    <citation type="submission" date="2021-02" db="EMBL/GenBank/DDBJ databases">
        <authorList>
            <person name="Kimball J.A."/>
            <person name="Haas M.W."/>
            <person name="Macchietto M."/>
            <person name="Kono T."/>
            <person name="Duquette J."/>
            <person name="Shao M."/>
        </authorList>
    </citation>
    <scope>NUCLEOTIDE SEQUENCE</scope>
    <source>
        <tissue evidence="1">Fresh leaf tissue</tissue>
    </source>
</reference>
<keyword evidence="2" id="KW-1185">Reference proteome</keyword>
<comment type="caution">
    <text evidence="1">The sequence shown here is derived from an EMBL/GenBank/DDBJ whole genome shotgun (WGS) entry which is preliminary data.</text>
</comment>
<dbReference type="Proteomes" id="UP000729402">
    <property type="component" value="Unassembled WGS sequence"/>
</dbReference>
<proteinExistence type="predicted"/>
<sequence>MGPCRATPLSGPAPVAGSCYVAPFVGLHHGRSTMAVRQIHDTTAGSSPSTLARRLPHGEPVHYSLPCQIRHLVVGPSTSRGRTASAARATSRAAWRVLAALCLVVVVARRAASSSAPRRPLTLHWPPTPTS</sequence>
<reference evidence="1" key="1">
    <citation type="journal article" date="2021" name="bioRxiv">
        <title>Whole Genome Assembly and Annotation of Northern Wild Rice, Zizania palustris L., Supports a Whole Genome Duplication in the Zizania Genus.</title>
        <authorList>
            <person name="Haas M."/>
            <person name="Kono T."/>
            <person name="Macchietto M."/>
            <person name="Millas R."/>
            <person name="McGilp L."/>
            <person name="Shao M."/>
            <person name="Duquette J."/>
            <person name="Hirsch C.N."/>
            <person name="Kimball J."/>
        </authorList>
    </citation>
    <scope>NUCLEOTIDE SEQUENCE</scope>
    <source>
        <tissue evidence="1">Fresh leaf tissue</tissue>
    </source>
</reference>
<name>A0A8J5R8G9_ZIZPA</name>
<accession>A0A8J5R8G9</accession>
<dbReference type="PROSITE" id="PS51257">
    <property type="entry name" value="PROKAR_LIPOPROTEIN"/>
    <property type="match status" value="1"/>
</dbReference>
<evidence type="ECO:0000313" key="2">
    <source>
        <dbReference type="Proteomes" id="UP000729402"/>
    </source>
</evidence>
<evidence type="ECO:0000313" key="1">
    <source>
        <dbReference type="EMBL" id="KAG8048746.1"/>
    </source>
</evidence>
<gene>
    <name evidence="1" type="ORF">GUJ93_ZPchr0009g1315</name>
</gene>
<organism evidence="1 2">
    <name type="scientific">Zizania palustris</name>
    <name type="common">Northern wild rice</name>
    <dbReference type="NCBI Taxonomy" id="103762"/>
    <lineage>
        <taxon>Eukaryota</taxon>
        <taxon>Viridiplantae</taxon>
        <taxon>Streptophyta</taxon>
        <taxon>Embryophyta</taxon>
        <taxon>Tracheophyta</taxon>
        <taxon>Spermatophyta</taxon>
        <taxon>Magnoliopsida</taxon>
        <taxon>Liliopsida</taxon>
        <taxon>Poales</taxon>
        <taxon>Poaceae</taxon>
        <taxon>BOP clade</taxon>
        <taxon>Oryzoideae</taxon>
        <taxon>Oryzeae</taxon>
        <taxon>Zizaniinae</taxon>
        <taxon>Zizania</taxon>
    </lineage>
</organism>
<dbReference type="AlphaFoldDB" id="A0A8J5R8G9"/>